<dbReference type="RefSeq" id="WP_011829083.1">
    <property type="nucleotide sequence ID" value="NC_008825.1"/>
</dbReference>
<name>A2SFV7_METPP</name>
<accession>A2SFV7</accession>
<dbReference type="InterPro" id="IPR023198">
    <property type="entry name" value="PGP-like_dom2"/>
</dbReference>
<dbReference type="HOGENOM" id="CLU_045011_0_2_4"/>
<evidence type="ECO:0000313" key="2">
    <source>
        <dbReference type="Proteomes" id="UP000000366"/>
    </source>
</evidence>
<dbReference type="KEGG" id="mpt:Mpe_A1484"/>
<dbReference type="NCBIfam" id="TIGR01509">
    <property type="entry name" value="HAD-SF-IA-v3"/>
    <property type="match status" value="1"/>
</dbReference>
<dbReference type="PANTHER" id="PTHR42896">
    <property type="entry name" value="XYLULOSE-1,5-BISPHOSPHATE (XUBP) PHOSPHATASE"/>
    <property type="match status" value="1"/>
</dbReference>
<sequence>MLAALLWDVDGTMAETERDGHLVAFNEAFEALGLPWRWSVERYTELLRVTGGRERLLHDMTTQADAPAGAAERDRLAAALHAEKNRRYGQLVERGAIALRPGVLRLMNEATASGVQLAIATTTSRVNLEALLGAQLGTNWPTRFAAIVCGEDAPVKKPDPQVYLRCLDALQLDADETLAIEDSPNGLAAARAAGIATLVTRSLNFASHAFEGALAVCDDLDHPAAPSPHLKGARAARIDLALLRHWHATWWQEPLRA</sequence>
<dbReference type="SFLD" id="SFLDS00003">
    <property type="entry name" value="Haloacid_Dehalogenase"/>
    <property type="match status" value="1"/>
</dbReference>
<dbReference type="InterPro" id="IPR044999">
    <property type="entry name" value="CbbY-like"/>
</dbReference>
<dbReference type="EMBL" id="CP000555">
    <property type="protein sequence ID" value="ABM94446.1"/>
    <property type="molecule type" value="Genomic_DNA"/>
</dbReference>
<proteinExistence type="predicted"/>
<dbReference type="Gene3D" id="1.10.150.240">
    <property type="entry name" value="Putative phosphatase, domain 2"/>
    <property type="match status" value="1"/>
</dbReference>
<dbReference type="GO" id="GO:0016787">
    <property type="term" value="F:hydrolase activity"/>
    <property type="evidence" value="ECO:0007669"/>
    <property type="project" value="InterPro"/>
</dbReference>
<keyword evidence="2" id="KW-1185">Reference proteome</keyword>
<dbReference type="PANTHER" id="PTHR42896:SF2">
    <property type="entry name" value="CBBY-LIKE PROTEIN"/>
    <property type="match status" value="1"/>
</dbReference>
<evidence type="ECO:0000313" key="1">
    <source>
        <dbReference type="EMBL" id="ABM94446.1"/>
    </source>
</evidence>
<protein>
    <submittedName>
        <fullName evidence="1">Haloacid dehalogenase</fullName>
    </submittedName>
</protein>
<dbReference type="Gene3D" id="3.40.50.1000">
    <property type="entry name" value="HAD superfamily/HAD-like"/>
    <property type="match status" value="1"/>
</dbReference>
<dbReference type="InterPro" id="IPR006439">
    <property type="entry name" value="HAD-SF_hydro_IA"/>
</dbReference>
<dbReference type="InterPro" id="IPR036412">
    <property type="entry name" value="HAD-like_sf"/>
</dbReference>
<dbReference type="SUPFAM" id="SSF56784">
    <property type="entry name" value="HAD-like"/>
    <property type="match status" value="1"/>
</dbReference>
<dbReference type="PRINTS" id="PR00413">
    <property type="entry name" value="HADHALOGNASE"/>
</dbReference>
<gene>
    <name evidence="1" type="primary">cbbY</name>
    <name evidence="1" type="ordered locus">Mpe_A1484</name>
</gene>
<dbReference type="InterPro" id="IPR023214">
    <property type="entry name" value="HAD_sf"/>
</dbReference>
<dbReference type="AlphaFoldDB" id="A2SFV7"/>
<reference evidence="1 2" key="1">
    <citation type="journal article" date="2007" name="J. Bacteriol.">
        <title>Whole-genome analysis of the methyl tert-butyl ether-degrading beta-proteobacterium Methylibium petroleiphilum PM1.</title>
        <authorList>
            <person name="Kane S.R."/>
            <person name="Chakicherla A.Y."/>
            <person name="Chain P.S.G."/>
            <person name="Schmidt R."/>
            <person name="Shin M.W."/>
            <person name="Legler T.C."/>
            <person name="Scow K.M."/>
            <person name="Larimer F.W."/>
            <person name="Lucas S.M."/>
            <person name="Richardson P.M."/>
            <person name="Hristova K.R."/>
        </authorList>
    </citation>
    <scope>NUCLEOTIDE SEQUENCE [LARGE SCALE GENOMIC DNA]</scope>
    <source>
        <strain evidence="2">ATCC BAA-1232 / LMG 22953 / PM1</strain>
    </source>
</reference>
<dbReference type="Proteomes" id="UP000000366">
    <property type="component" value="Chromosome"/>
</dbReference>
<dbReference type="Pfam" id="PF00702">
    <property type="entry name" value="Hydrolase"/>
    <property type="match status" value="1"/>
</dbReference>
<organism evidence="1 2">
    <name type="scientific">Methylibium petroleiphilum (strain ATCC BAA-1232 / LMG 22953 / PM1)</name>
    <dbReference type="NCBI Taxonomy" id="420662"/>
    <lineage>
        <taxon>Bacteria</taxon>
        <taxon>Pseudomonadati</taxon>
        <taxon>Pseudomonadota</taxon>
        <taxon>Betaproteobacteria</taxon>
        <taxon>Burkholderiales</taxon>
        <taxon>Sphaerotilaceae</taxon>
        <taxon>Methylibium</taxon>
    </lineage>
</organism>
<dbReference type="SFLD" id="SFLDG01129">
    <property type="entry name" value="C1.5:_HAD__Beta-PGM__Phosphata"/>
    <property type="match status" value="1"/>
</dbReference>
<dbReference type="eggNOG" id="COG0637">
    <property type="taxonomic scope" value="Bacteria"/>
</dbReference>
<dbReference type="STRING" id="420662.Mpe_A1484"/>